<protein>
    <recommendedName>
        <fullName evidence="3">Lipoprotein</fullName>
    </recommendedName>
</protein>
<accession>A0ABS9UXL8</accession>
<dbReference type="EMBL" id="JAKZGP010000009">
    <property type="protein sequence ID" value="MCH7408859.1"/>
    <property type="molecule type" value="Genomic_DNA"/>
</dbReference>
<evidence type="ECO:0000313" key="2">
    <source>
        <dbReference type="Proteomes" id="UP001165489"/>
    </source>
</evidence>
<name>A0ABS9UXL8_9BACT</name>
<gene>
    <name evidence="1" type="ORF">MM239_05595</name>
</gene>
<dbReference type="Proteomes" id="UP001165489">
    <property type="component" value="Unassembled WGS sequence"/>
</dbReference>
<sequence length="124" mass="14199">MKQILLCFIIVLIVSCKSRTETAGLLEFEETISFQASDMVLTNPGMIQLVETDSGEFIFYYNHIIKKLQFTEFPSGKHILNVPLEFDEEKRARRLTGVTLISKDTIGVTFFLQQLESLIFLGIF</sequence>
<dbReference type="RefSeq" id="WP_241347221.1">
    <property type="nucleotide sequence ID" value="NZ_JAKZGP010000009.1"/>
</dbReference>
<proteinExistence type="predicted"/>
<organism evidence="1 2">
    <name type="scientific">Belliella filtrata</name>
    <dbReference type="NCBI Taxonomy" id="2923435"/>
    <lineage>
        <taxon>Bacteria</taxon>
        <taxon>Pseudomonadati</taxon>
        <taxon>Bacteroidota</taxon>
        <taxon>Cytophagia</taxon>
        <taxon>Cytophagales</taxon>
        <taxon>Cyclobacteriaceae</taxon>
        <taxon>Belliella</taxon>
    </lineage>
</organism>
<keyword evidence="2" id="KW-1185">Reference proteome</keyword>
<dbReference type="PROSITE" id="PS51257">
    <property type="entry name" value="PROKAR_LIPOPROTEIN"/>
    <property type="match status" value="1"/>
</dbReference>
<comment type="caution">
    <text evidence="1">The sequence shown here is derived from an EMBL/GenBank/DDBJ whole genome shotgun (WGS) entry which is preliminary data.</text>
</comment>
<evidence type="ECO:0000313" key="1">
    <source>
        <dbReference type="EMBL" id="MCH7408859.1"/>
    </source>
</evidence>
<evidence type="ECO:0008006" key="3">
    <source>
        <dbReference type="Google" id="ProtNLM"/>
    </source>
</evidence>
<reference evidence="1" key="1">
    <citation type="submission" date="2022-03" db="EMBL/GenBank/DDBJ databases">
        <title>De novo assembled genomes of Belliella spp. (Cyclobacteriaceae) strains.</title>
        <authorList>
            <person name="Szabo A."/>
            <person name="Korponai K."/>
            <person name="Felfoldi T."/>
        </authorList>
    </citation>
    <scope>NUCLEOTIDE SEQUENCE</scope>
    <source>
        <strain evidence="1">DSM 111904</strain>
    </source>
</reference>